<dbReference type="OrthoDB" id="10056939at2759"/>
<evidence type="ECO:0000313" key="3">
    <source>
        <dbReference type="Proteomes" id="UP000018936"/>
    </source>
</evidence>
<evidence type="ECO:0000313" key="2">
    <source>
        <dbReference type="EMBL" id="ETE72947.1"/>
    </source>
</evidence>
<gene>
    <name evidence="2" type="primary">MEIS2</name>
    <name evidence="2" type="ORF">L345_01219</name>
</gene>
<reference evidence="2 3" key="1">
    <citation type="journal article" date="2013" name="Proc. Natl. Acad. Sci. U.S.A.">
        <title>The king cobra genome reveals dynamic gene evolution and adaptation in the snake venom system.</title>
        <authorList>
            <person name="Vonk F.J."/>
            <person name="Casewell N.R."/>
            <person name="Henkel C.V."/>
            <person name="Heimberg A.M."/>
            <person name="Jansen H.J."/>
            <person name="McCleary R.J."/>
            <person name="Kerkkamp H.M."/>
            <person name="Vos R.A."/>
            <person name="Guerreiro I."/>
            <person name="Calvete J.J."/>
            <person name="Wuster W."/>
            <person name="Woods A.E."/>
            <person name="Logan J.M."/>
            <person name="Harrison R.A."/>
            <person name="Castoe T.A."/>
            <person name="de Koning A.P."/>
            <person name="Pollock D.D."/>
            <person name="Yandell M."/>
            <person name="Calderon D."/>
            <person name="Renjifo C."/>
            <person name="Currier R.B."/>
            <person name="Salgado D."/>
            <person name="Pla D."/>
            <person name="Sanz L."/>
            <person name="Hyder A.S."/>
            <person name="Ribeiro J.M."/>
            <person name="Arntzen J.W."/>
            <person name="van den Thillart G.E."/>
            <person name="Boetzer M."/>
            <person name="Pirovano W."/>
            <person name="Dirks R.P."/>
            <person name="Spaink H.P."/>
            <person name="Duboule D."/>
            <person name="McGlinn E."/>
            <person name="Kini R.M."/>
            <person name="Richardson M.K."/>
        </authorList>
    </citation>
    <scope>NUCLEOTIDE SEQUENCE</scope>
    <source>
        <tissue evidence="2">Blood</tissue>
    </source>
</reference>
<evidence type="ECO:0000256" key="1">
    <source>
        <dbReference type="SAM" id="MobiDB-lite"/>
    </source>
</evidence>
<proteinExistence type="predicted"/>
<sequence>MGSFVLDGQQHMGIRPAGLQGIPGDYISQGGPMGMSMTPSSYTPSQMTPHPTQLEHGSQSIHICQVTPSPSHDDAWRTLYPSWNDNFSTEPHHVKFYRINVGGQLMDIHAQIV</sequence>
<keyword evidence="2" id="KW-0238">DNA-binding</keyword>
<keyword evidence="2" id="KW-0371">Homeobox</keyword>
<accession>V8PGC5</accession>
<feature type="non-terminal residue" evidence="2">
    <location>
        <position position="1"/>
    </location>
</feature>
<keyword evidence="3" id="KW-1185">Reference proteome</keyword>
<comment type="caution">
    <text evidence="2">The sequence shown here is derived from an EMBL/GenBank/DDBJ whole genome shotgun (WGS) entry which is preliminary data.</text>
</comment>
<dbReference type="EMBL" id="AZIM01000158">
    <property type="protein sequence ID" value="ETE72947.1"/>
    <property type="molecule type" value="Genomic_DNA"/>
</dbReference>
<organism evidence="2 3">
    <name type="scientific">Ophiophagus hannah</name>
    <name type="common">King cobra</name>
    <name type="synonym">Naja hannah</name>
    <dbReference type="NCBI Taxonomy" id="8665"/>
    <lineage>
        <taxon>Eukaryota</taxon>
        <taxon>Metazoa</taxon>
        <taxon>Chordata</taxon>
        <taxon>Craniata</taxon>
        <taxon>Vertebrata</taxon>
        <taxon>Euteleostomi</taxon>
        <taxon>Lepidosauria</taxon>
        <taxon>Squamata</taxon>
        <taxon>Bifurcata</taxon>
        <taxon>Unidentata</taxon>
        <taxon>Episquamata</taxon>
        <taxon>Toxicofera</taxon>
        <taxon>Serpentes</taxon>
        <taxon>Colubroidea</taxon>
        <taxon>Elapidae</taxon>
        <taxon>Elapinae</taxon>
        <taxon>Ophiophagus</taxon>
    </lineage>
</organism>
<name>V8PGC5_OPHHA</name>
<dbReference type="Proteomes" id="UP000018936">
    <property type="component" value="Unassembled WGS sequence"/>
</dbReference>
<protein>
    <submittedName>
        <fullName evidence="2">Homeobox protein Meis2</fullName>
    </submittedName>
</protein>
<feature type="compositionally biased region" description="Polar residues" evidence="1">
    <location>
        <begin position="37"/>
        <end position="59"/>
    </location>
</feature>
<feature type="region of interest" description="Disordered" evidence="1">
    <location>
        <begin position="15"/>
        <end position="59"/>
    </location>
</feature>
<dbReference type="GO" id="GO:0003677">
    <property type="term" value="F:DNA binding"/>
    <property type="evidence" value="ECO:0007669"/>
    <property type="project" value="UniProtKB-KW"/>
</dbReference>
<dbReference type="AlphaFoldDB" id="V8PGC5"/>